<feature type="non-terminal residue" evidence="9">
    <location>
        <position position="163"/>
    </location>
</feature>
<comment type="similarity">
    <text evidence="3">Belongs to the flavin monoamine oxidase family.</text>
</comment>
<evidence type="ECO:0000256" key="6">
    <source>
        <dbReference type="ARBA" id="ARBA00022827"/>
    </source>
</evidence>
<gene>
    <name evidence="9" type="ORF">CUNI_LOCUS12894</name>
</gene>
<reference evidence="9" key="1">
    <citation type="submission" date="2021-04" db="EMBL/GenBank/DDBJ databases">
        <authorList>
            <consortium name="Molecular Ecology Group"/>
        </authorList>
    </citation>
    <scope>NUCLEOTIDE SEQUENCE</scope>
</reference>
<evidence type="ECO:0000259" key="8">
    <source>
        <dbReference type="Pfam" id="PF01593"/>
    </source>
</evidence>
<keyword evidence="10" id="KW-1185">Reference proteome</keyword>
<dbReference type="GO" id="GO:0005737">
    <property type="term" value="C:cytoplasm"/>
    <property type="evidence" value="ECO:0007669"/>
    <property type="project" value="UniProtKB-SubCell"/>
</dbReference>
<evidence type="ECO:0000256" key="7">
    <source>
        <dbReference type="ARBA" id="ARBA00023002"/>
    </source>
</evidence>
<dbReference type="InterPro" id="IPR050281">
    <property type="entry name" value="Flavin_monoamine_oxidase"/>
</dbReference>
<sequence>IFLKFEKPFWNLHGTDYFDSFELLWLDSHSISIKSDRCQKKTRFGKPWWYGIQSVETVLDQPNMLEFWLTLDQVEIVEALEDNEVIDVCHELLQHFLREYGNIPKPVEIYRTKWLSNPFIRGTYSYPTCDICEEDLLHLGRPLPSPEVIARFAFKVTWKAFSC</sequence>
<protein>
    <recommendedName>
        <fullName evidence="8">Amine oxidase domain-containing protein</fullName>
    </recommendedName>
</protein>
<dbReference type="EMBL" id="CAJHNH020002650">
    <property type="protein sequence ID" value="CAG5127336.1"/>
    <property type="molecule type" value="Genomic_DNA"/>
</dbReference>
<evidence type="ECO:0000256" key="5">
    <source>
        <dbReference type="ARBA" id="ARBA00022630"/>
    </source>
</evidence>
<proteinExistence type="inferred from homology"/>
<dbReference type="Pfam" id="PF01593">
    <property type="entry name" value="Amino_oxidase"/>
    <property type="match status" value="1"/>
</dbReference>
<comment type="cofactor">
    <cofactor evidence="1">
        <name>FAD</name>
        <dbReference type="ChEBI" id="CHEBI:57692"/>
    </cofactor>
</comment>
<keyword evidence="5" id="KW-0285">Flavoprotein</keyword>
<evidence type="ECO:0000256" key="3">
    <source>
        <dbReference type="ARBA" id="ARBA00005995"/>
    </source>
</evidence>
<dbReference type="PANTHER" id="PTHR10742:SF405">
    <property type="entry name" value="PEROXISOMAL N(1)-ACETYL-SPERMINE_SPERMIDINE OXIDASE"/>
    <property type="match status" value="1"/>
</dbReference>
<dbReference type="GO" id="GO:0046592">
    <property type="term" value="F:polyamine oxidase activity"/>
    <property type="evidence" value="ECO:0007669"/>
    <property type="project" value="TreeGrafter"/>
</dbReference>
<accession>A0A8S3ZJD9</accession>
<evidence type="ECO:0000313" key="9">
    <source>
        <dbReference type="EMBL" id="CAG5127336.1"/>
    </source>
</evidence>
<dbReference type="AlphaFoldDB" id="A0A8S3ZJD9"/>
<dbReference type="Gene3D" id="3.90.660.10">
    <property type="match status" value="1"/>
</dbReference>
<dbReference type="InterPro" id="IPR002937">
    <property type="entry name" value="Amino_oxidase"/>
</dbReference>
<name>A0A8S3ZJD9_9EUPU</name>
<dbReference type="PANTHER" id="PTHR10742">
    <property type="entry name" value="FLAVIN MONOAMINE OXIDASE"/>
    <property type="match status" value="1"/>
</dbReference>
<keyword evidence="7" id="KW-0560">Oxidoreductase</keyword>
<dbReference type="SUPFAM" id="SSF54373">
    <property type="entry name" value="FAD-linked reductases, C-terminal domain"/>
    <property type="match status" value="1"/>
</dbReference>
<feature type="domain" description="Amine oxidase" evidence="8">
    <location>
        <begin position="1"/>
        <end position="144"/>
    </location>
</feature>
<evidence type="ECO:0000313" key="10">
    <source>
        <dbReference type="Proteomes" id="UP000678393"/>
    </source>
</evidence>
<dbReference type="Proteomes" id="UP000678393">
    <property type="component" value="Unassembled WGS sequence"/>
</dbReference>
<evidence type="ECO:0000256" key="4">
    <source>
        <dbReference type="ARBA" id="ARBA00022490"/>
    </source>
</evidence>
<dbReference type="OrthoDB" id="2219495at2759"/>
<comment type="subcellular location">
    <subcellularLocation>
        <location evidence="2">Cytoplasm</location>
    </subcellularLocation>
</comment>
<keyword evidence="6" id="KW-0274">FAD</keyword>
<keyword evidence="4" id="KW-0963">Cytoplasm</keyword>
<comment type="caution">
    <text evidence="9">The sequence shown here is derived from an EMBL/GenBank/DDBJ whole genome shotgun (WGS) entry which is preliminary data.</text>
</comment>
<evidence type="ECO:0000256" key="2">
    <source>
        <dbReference type="ARBA" id="ARBA00004496"/>
    </source>
</evidence>
<evidence type="ECO:0000256" key="1">
    <source>
        <dbReference type="ARBA" id="ARBA00001974"/>
    </source>
</evidence>
<organism evidence="9 10">
    <name type="scientific">Candidula unifasciata</name>
    <dbReference type="NCBI Taxonomy" id="100452"/>
    <lineage>
        <taxon>Eukaryota</taxon>
        <taxon>Metazoa</taxon>
        <taxon>Spiralia</taxon>
        <taxon>Lophotrochozoa</taxon>
        <taxon>Mollusca</taxon>
        <taxon>Gastropoda</taxon>
        <taxon>Heterobranchia</taxon>
        <taxon>Euthyneura</taxon>
        <taxon>Panpulmonata</taxon>
        <taxon>Eupulmonata</taxon>
        <taxon>Stylommatophora</taxon>
        <taxon>Helicina</taxon>
        <taxon>Helicoidea</taxon>
        <taxon>Geomitridae</taxon>
        <taxon>Candidula</taxon>
    </lineage>
</organism>